<dbReference type="EMBL" id="CP031357">
    <property type="protein sequence ID" value="AXK41209.1"/>
    <property type="molecule type" value="Genomic_DNA"/>
</dbReference>
<evidence type="ECO:0000313" key="2">
    <source>
        <dbReference type="EMBL" id="AXK41209.1"/>
    </source>
</evidence>
<dbReference type="AlphaFoldDB" id="A0A345YBA7"/>
<gene>
    <name evidence="2" type="ORF">DVR09_01715</name>
</gene>
<dbReference type="RefSeq" id="WP_115415398.1">
    <property type="nucleotide sequence ID" value="NZ_CP031357.1"/>
</dbReference>
<evidence type="ECO:0000256" key="1">
    <source>
        <dbReference type="SAM" id="MobiDB-lite"/>
    </source>
</evidence>
<dbReference type="KEGG" id="err:DVR09_01715"/>
<proteinExistence type="predicted"/>
<keyword evidence="3" id="KW-1185">Reference proteome</keyword>
<feature type="region of interest" description="Disordered" evidence="1">
    <location>
        <begin position="30"/>
        <end position="60"/>
    </location>
</feature>
<accession>A0A345YBA7</accession>
<dbReference type="Proteomes" id="UP000254508">
    <property type="component" value="Chromosome"/>
</dbReference>
<organism evidence="2 3">
    <name type="scientific">Erythrobacter aureus</name>
    <dbReference type="NCBI Taxonomy" id="2182384"/>
    <lineage>
        <taxon>Bacteria</taxon>
        <taxon>Pseudomonadati</taxon>
        <taxon>Pseudomonadota</taxon>
        <taxon>Alphaproteobacteria</taxon>
        <taxon>Sphingomonadales</taxon>
        <taxon>Erythrobacteraceae</taxon>
        <taxon>Erythrobacter/Porphyrobacter group</taxon>
        <taxon>Erythrobacter</taxon>
    </lineage>
</organism>
<protein>
    <submittedName>
        <fullName evidence="2">Uncharacterized protein</fullName>
    </submittedName>
</protein>
<evidence type="ECO:0000313" key="3">
    <source>
        <dbReference type="Proteomes" id="UP000254508"/>
    </source>
</evidence>
<dbReference type="OrthoDB" id="7411265at2"/>
<sequence>MIDYLALGLTHALILIGILRVIARDELDREDPPGAEIAEGKPKERAARRARRERGQASDA</sequence>
<reference evidence="3" key="1">
    <citation type="submission" date="2018-07" db="EMBL/GenBank/DDBJ databases">
        <title>Genome sequence of Erythrobacter strain YH-07, an antagonistic bacterium isolated from Yellow Sea.</title>
        <authorList>
            <person name="Tang T."/>
            <person name="Liu Q."/>
            <person name="Sun X."/>
        </authorList>
    </citation>
    <scope>NUCLEOTIDE SEQUENCE [LARGE SCALE GENOMIC DNA]</scope>
    <source>
        <strain evidence="3">YH-07</strain>
    </source>
</reference>
<name>A0A345YBA7_9SPHN</name>